<evidence type="ECO:0000256" key="2">
    <source>
        <dbReference type="ARBA" id="ARBA00023125"/>
    </source>
</evidence>
<sequence>MPAAIPPRDKVAPSAAPAVRGLARGLEVLRAFRPGSALLGNGDIAERTGLSKSTVSRLTQTLVHAGMLQFDVRSGAYRLAPAVLSFAHAMRTGSRVLEIAAPAMRALAEARRINVGLAAADRDEMVYLESVRYSRRVALRTVVSGQRVPMELTSLGRAYLSTLDEDHRRALFAHFMQRRGTQWRRLRADIEAALQDVARRGYCAAAWQPEVVALAAPLQATDGTYVLNVSISTEQAFGPAVEQLAEPLLTLRAQLQAALDADAEPGPG</sequence>
<dbReference type="InterPro" id="IPR014757">
    <property type="entry name" value="Tscrpt_reg_IclR_C"/>
</dbReference>
<protein>
    <submittedName>
        <fullName evidence="6">IclR family transcriptional regulator</fullName>
    </submittedName>
</protein>
<dbReference type="Gene3D" id="3.30.450.40">
    <property type="match status" value="1"/>
</dbReference>
<dbReference type="InterPro" id="IPR036390">
    <property type="entry name" value="WH_DNA-bd_sf"/>
</dbReference>
<evidence type="ECO:0000259" key="4">
    <source>
        <dbReference type="PROSITE" id="PS51077"/>
    </source>
</evidence>
<dbReference type="PROSITE" id="PS51077">
    <property type="entry name" value="HTH_ICLR"/>
    <property type="match status" value="1"/>
</dbReference>
<dbReference type="GO" id="GO:0003677">
    <property type="term" value="F:DNA binding"/>
    <property type="evidence" value="ECO:0007669"/>
    <property type="project" value="UniProtKB-KW"/>
</dbReference>
<dbReference type="InterPro" id="IPR050707">
    <property type="entry name" value="HTH_MetabolicPath_Reg"/>
</dbReference>
<dbReference type="GO" id="GO:0045892">
    <property type="term" value="P:negative regulation of DNA-templated transcription"/>
    <property type="evidence" value="ECO:0007669"/>
    <property type="project" value="TreeGrafter"/>
</dbReference>
<feature type="domain" description="IclR-ED" evidence="5">
    <location>
        <begin position="82"/>
        <end position="261"/>
    </location>
</feature>
<keyword evidence="7" id="KW-1185">Reference proteome</keyword>
<dbReference type="InterPro" id="IPR036388">
    <property type="entry name" value="WH-like_DNA-bd_sf"/>
</dbReference>
<name>A0AAW9Q8N1_9BURK</name>
<evidence type="ECO:0000313" key="6">
    <source>
        <dbReference type="EMBL" id="MEF7612513.1"/>
    </source>
</evidence>
<evidence type="ECO:0000256" key="3">
    <source>
        <dbReference type="ARBA" id="ARBA00023163"/>
    </source>
</evidence>
<dbReference type="Gene3D" id="1.10.10.10">
    <property type="entry name" value="Winged helix-like DNA-binding domain superfamily/Winged helix DNA-binding domain"/>
    <property type="match status" value="1"/>
</dbReference>
<dbReference type="PROSITE" id="PS51078">
    <property type="entry name" value="ICLR_ED"/>
    <property type="match status" value="1"/>
</dbReference>
<keyword evidence="3" id="KW-0804">Transcription</keyword>
<keyword evidence="1" id="KW-0805">Transcription regulation</keyword>
<feature type="domain" description="HTH iclR-type" evidence="4">
    <location>
        <begin position="19"/>
        <end position="81"/>
    </location>
</feature>
<dbReference type="SUPFAM" id="SSF55781">
    <property type="entry name" value="GAF domain-like"/>
    <property type="match status" value="1"/>
</dbReference>
<dbReference type="InterPro" id="IPR005471">
    <property type="entry name" value="Tscrpt_reg_IclR_N"/>
</dbReference>
<evidence type="ECO:0000256" key="1">
    <source>
        <dbReference type="ARBA" id="ARBA00023015"/>
    </source>
</evidence>
<dbReference type="PANTHER" id="PTHR30136">
    <property type="entry name" value="HELIX-TURN-HELIX TRANSCRIPTIONAL REGULATOR, ICLR FAMILY"/>
    <property type="match status" value="1"/>
</dbReference>
<dbReference type="Pfam" id="PF09339">
    <property type="entry name" value="HTH_IclR"/>
    <property type="match status" value="1"/>
</dbReference>
<evidence type="ECO:0000259" key="5">
    <source>
        <dbReference type="PROSITE" id="PS51078"/>
    </source>
</evidence>
<gene>
    <name evidence="6" type="ORF">V4F39_01235</name>
</gene>
<dbReference type="GO" id="GO:0003700">
    <property type="term" value="F:DNA-binding transcription factor activity"/>
    <property type="evidence" value="ECO:0007669"/>
    <property type="project" value="TreeGrafter"/>
</dbReference>
<dbReference type="Pfam" id="PF01614">
    <property type="entry name" value="IclR_C"/>
    <property type="match status" value="1"/>
</dbReference>
<comment type="caution">
    <text evidence="6">The sequence shown here is derived from an EMBL/GenBank/DDBJ whole genome shotgun (WGS) entry which is preliminary data.</text>
</comment>
<dbReference type="PANTHER" id="PTHR30136:SF33">
    <property type="entry name" value="TRANSCRIPTIONAL REGULATORY PROTEIN"/>
    <property type="match status" value="1"/>
</dbReference>
<accession>A0AAW9Q8N1</accession>
<dbReference type="RefSeq" id="WP_332287412.1">
    <property type="nucleotide sequence ID" value="NZ_JAZIBG010000008.1"/>
</dbReference>
<dbReference type="InterPro" id="IPR029016">
    <property type="entry name" value="GAF-like_dom_sf"/>
</dbReference>
<proteinExistence type="predicted"/>
<dbReference type="Proteomes" id="UP001336250">
    <property type="component" value="Unassembled WGS sequence"/>
</dbReference>
<dbReference type="SMART" id="SM00346">
    <property type="entry name" value="HTH_ICLR"/>
    <property type="match status" value="1"/>
</dbReference>
<keyword evidence="2" id="KW-0238">DNA-binding</keyword>
<dbReference type="EMBL" id="JAZIBG010000008">
    <property type="protein sequence ID" value="MEF7612513.1"/>
    <property type="molecule type" value="Genomic_DNA"/>
</dbReference>
<evidence type="ECO:0000313" key="7">
    <source>
        <dbReference type="Proteomes" id="UP001336250"/>
    </source>
</evidence>
<reference evidence="6 7" key="1">
    <citation type="submission" date="2024-02" db="EMBL/GenBank/DDBJ databases">
        <title>Genome sequence of Aquincola sp. MAHUQ-54.</title>
        <authorList>
            <person name="Huq M.A."/>
        </authorList>
    </citation>
    <scope>NUCLEOTIDE SEQUENCE [LARGE SCALE GENOMIC DNA]</scope>
    <source>
        <strain evidence="6 7">MAHUQ-54</strain>
    </source>
</reference>
<dbReference type="AlphaFoldDB" id="A0AAW9Q8N1"/>
<organism evidence="6 7">
    <name type="scientific">Aquincola agrisoli</name>
    <dbReference type="NCBI Taxonomy" id="3119538"/>
    <lineage>
        <taxon>Bacteria</taxon>
        <taxon>Pseudomonadati</taxon>
        <taxon>Pseudomonadota</taxon>
        <taxon>Betaproteobacteria</taxon>
        <taxon>Burkholderiales</taxon>
        <taxon>Sphaerotilaceae</taxon>
        <taxon>Aquincola</taxon>
    </lineage>
</organism>
<dbReference type="SUPFAM" id="SSF46785">
    <property type="entry name" value="Winged helix' DNA-binding domain"/>
    <property type="match status" value="1"/>
</dbReference>